<dbReference type="Pfam" id="PF11800">
    <property type="entry name" value="RP-C_C"/>
    <property type="match status" value="1"/>
</dbReference>
<protein>
    <submittedName>
        <fullName evidence="3">Replication initiation protein RepC</fullName>
    </submittedName>
</protein>
<dbReference type="InterPro" id="IPR047611">
    <property type="entry name" value="RepABC_RepC"/>
</dbReference>
<evidence type="ECO:0000313" key="4">
    <source>
        <dbReference type="Proteomes" id="UP000245444"/>
    </source>
</evidence>
<feature type="domain" description="Plasmid replication protein C C-terminal" evidence="2">
    <location>
        <begin position="294"/>
        <end position="392"/>
    </location>
</feature>
<sequence length="435" mass="45691">MSQTQPTTPFGRRPLSLAMMAAQAAAKACPDEAASHKWRTFRNLTEAKARLGLGDRALAVLSALLSFHPETALVPGPDLVVFPSNRELSVRAHGPSPTTLRRALSQLVEAGLVIRRDSPNGKRYARRGEGGRIEQAFGFDLSPLVARAGEFEALAAEVRAAARARALLREEISLLRRDIAKIVAFARETGLDGAWDGIEAGLQGAGAMPPRSAGNAVLSAVAEGLRGLRAAVDKCLAESIEFRKTDASESQAGCHHQSSKPESFQNLERDLRGRDEEAGAKPVTSVVPVTRALPLGLVLEACPDLAAYARHGIGTWRDFLGAAAVARASLGIAAPAWNAAVEAMGEEQAAIVVAGMLQRGTAIAAPGAYLRDLAGKARAGRFSAWPMMMALWRVRQGSAIQVSGASGPLFGSPMPRLLSARPGSSTAVSGGFTAC</sequence>
<dbReference type="InterPro" id="IPR021760">
    <property type="entry name" value="RepC_C"/>
</dbReference>
<dbReference type="KEGG" id="mtea:DK419_15160"/>
<dbReference type="RefSeq" id="WP_109959811.1">
    <property type="nucleotide sequence ID" value="NZ_CP029553.1"/>
</dbReference>
<reference evidence="3 4" key="1">
    <citation type="submission" date="2018-05" db="EMBL/GenBank/DDBJ databases">
        <title>Complete Genome Sequence of Methylobacterium sp. 17Sr1-28.</title>
        <authorList>
            <person name="Srinivasan S."/>
        </authorList>
    </citation>
    <scope>NUCLEOTIDE SEQUENCE [LARGE SCALE GENOMIC DNA]</scope>
    <source>
        <strain evidence="3 4">17Sr1-28</strain>
    </source>
</reference>
<name>A0A2U8WQC1_9HYPH</name>
<dbReference type="OrthoDB" id="7488837at2"/>
<evidence type="ECO:0000259" key="2">
    <source>
        <dbReference type="Pfam" id="PF11800"/>
    </source>
</evidence>
<proteinExistence type="predicted"/>
<evidence type="ECO:0000259" key="1">
    <source>
        <dbReference type="Pfam" id="PF03428"/>
    </source>
</evidence>
<dbReference type="InterPro" id="IPR005090">
    <property type="entry name" value="RepC_N"/>
</dbReference>
<gene>
    <name evidence="3" type="ORF">DK419_15160</name>
</gene>
<dbReference type="Proteomes" id="UP000245444">
    <property type="component" value="Chromosome"/>
</dbReference>
<dbReference type="AlphaFoldDB" id="A0A2U8WQC1"/>
<keyword evidence="4" id="KW-1185">Reference proteome</keyword>
<dbReference type="NCBIfam" id="NF010396">
    <property type="entry name" value="PRK13824.1"/>
    <property type="match status" value="1"/>
</dbReference>
<dbReference type="NCBIfam" id="NF040974">
    <property type="entry name" value="RepABC_RepC"/>
    <property type="match status" value="1"/>
</dbReference>
<evidence type="ECO:0000313" key="3">
    <source>
        <dbReference type="EMBL" id="AWN47486.1"/>
    </source>
</evidence>
<dbReference type="EMBL" id="CP029553">
    <property type="protein sequence ID" value="AWN47486.1"/>
    <property type="molecule type" value="Genomic_DNA"/>
</dbReference>
<organism evidence="3 4">
    <name type="scientific">Methylobacterium terrae</name>
    <dbReference type="NCBI Taxonomy" id="2202827"/>
    <lineage>
        <taxon>Bacteria</taxon>
        <taxon>Pseudomonadati</taxon>
        <taxon>Pseudomonadota</taxon>
        <taxon>Alphaproteobacteria</taxon>
        <taxon>Hyphomicrobiales</taxon>
        <taxon>Methylobacteriaceae</taxon>
        <taxon>Methylobacterium</taxon>
    </lineage>
</organism>
<dbReference type="InterPro" id="IPR036390">
    <property type="entry name" value="WH_DNA-bd_sf"/>
</dbReference>
<accession>A0A2U8WQC1</accession>
<dbReference type="Pfam" id="PF03428">
    <property type="entry name" value="RP-C"/>
    <property type="match status" value="1"/>
</dbReference>
<feature type="domain" description="Plasmid replication protein C N-terminal" evidence="1">
    <location>
        <begin position="13"/>
        <end position="186"/>
    </location>
</feature>
<dbReference type="SUPFAM" id="SSF46785">
    <property type="entry name" value="Winged helix' DNA-binding domain"/>
    <property type="match status" value="1"/>
</dbReference>